<dbReference type="Proteomes" id="UP000887566">
    <property type="component" value="Unplaced"/>
</dbReference>
<sequence>MSSQKIIVALMVLVAIVGAAPKSGILSASPAKTIATAVENHGNPAVQEATCGGQPTELQCVFCHCTWLNNVCTGTAPTC</sequence>
<dbReference type="AlphaFoldDB" id="A0A914UR97"/>
<feature type="signal peptide" evidence="1">
    <location>
        <begin position="1"/>
        <end position="19"/>
    </location>
</feature>
<feature type="chain" id="PRO_5037103438" evidence="1">
    <location>
        <begin position="20"/>
        <end position="79"/>
    </location>
</feature>
<accession>A0A914UR97</accession>
<reference evidence="3" key="1">
    <citation type="submission" date="2022-11" db="UniProtKB">
        <authorList>
            <consortium name="WormBaseParasite"/>
        </authorList>
    </citation>
    <scope>IDENTIFICATION</scope>
</reference>
<dbReference type="WBParaSite" id="PSAMB.scaffold11989size3014.g34550.t1">
    <property type="protein sequence ID" value="PSAMB.scaffold11989size3014.g34550.t1"/>
    <property type="gene ID" value="PSAMB.scaffold11989size3014.g34550"/>
</dbReference>
<name>A0A914UR97_9BILA</name>
<evidence type="ECO:0000313" key="2">
    <source>
        <dbReference type="Proteomes" id="UP000887566"/>
    </source>
</evidence>
<keyword evidence="2" id="KW-1185">Reference proteome</keyword>
<keyword evidence="1" id="KW-0732">Signal</keyword>
<proteinExistence type="predicted"/>
<protein>
    <submittedName>
        <fullName evidence="3">Uncharacterized protein</fullName>
    </submittedName>
</protein>
<evidence type="ECO:0000256" key="1">
    <source>
        <dbReference type="SAM" id="SignalP"/>
    </source>
</evidence>
<organism evidence="2 3">
    <name type="scientific">Plectus sambesii</name>
    <dbReference type="NCBI Taxonomy" id="2011161"/>
    <lineage>
        <taxon>Eukaryota</taxon>
        <taxon>Metazoa</taxon>
        <taxon>Ecdysozoa</taxon>
        <taxon>Nematoda</taxon>
        <taxon>Chromadorea</taxon>
        <taxon>Plectida</taxon>
        <taxon>Plectina</taxon>
        <taxon>Plectoidea</taxon>
        <taxon>Plectidae</taxon>
        <taxon>Plectus</taxon>
    </lineage>
</organism>
<evidence type="ECO:0000313" key="3">
    <source>
        <dbReference type="WBParaSite" id="PSAMB.scaffold11989size3014.g34550.t1"/>
    </source>
</evidence>